<dbReference type="InterPro" id="IPR001623">
    <property type="entry name" value="DnaJ_domain"/>
</dbReference>
<dbReference type="InterPro" id="IPR036869">
    <property type="entry name" value="J_dom_sf"/>
</dbReference>
<name>A0A6C0EAI9_9ZZZZ</name>
<feature type="compositionally biased region" description="Basic and acidic residues" evidence="2">
    <location>
        <begin position="309"/>
        <end position="327"/>
    </location>
</feature>
<dbReference type="SMART" id="SM00271">
    <property type="entry name" value="DnaJ"/>
    <property type="match status" value="1"/>
</dbReference>
<reference evidence="4" key="1">
    <citation type="journal article" date="2020" name="Nature">
        <title>Giant virus diversity and host interactions through global metagenomics.</title>
        <authorList>
            <person name="Schulz F."/>
            <person name="Roux S."/>
            <person name="Paez-Espino D."/>
            <person name="Jungbluth S."/>
            <person name="Walsh D.A."/>
            <person name="Denef V.J."/>
            <person name="McMahon K.D."/>
            <person name="Konstantinidis K.T."/>
            <person name="Eloe-Fadrosh E.A."/>
            <person name="Kyrpides N.C."/>
            <person name="Woyke T."/>
        </authorList>
    </citation>
    <scope>NUCLEOTIDE SEQUENCE</scope>
    <source>
        <strain evidence="4">GVMAG-M-3300023179-27</strain>
    </source>
</reference>
<dbReference type="Gene3D" id="1.10.287.110">
    <property type="entry name" value="DnaJ domain"/>
    <property type="match status" value="1"/>
</dbReference>
<feature type="region of interest" description="Disordered" evidence="2">
    <location>
        <begin position="284"/>
        <end position="327"/>
    </location>
</feature>
<feature type="coiled-coil region" evidence="1">
    <location>
        <begin position="183"/>
        <end position="240"/>
    </location>
</feature>
<sequence length="394" mass="46301">MSSGDRDNFDDLFEQMNSKKKDSKKATKAETDSDDDKEKSSRRELKKFGMDFYKILGVPKDASQMEIKKRYRHLIMKNHPDKLKDIPSKKYKKLQEEYQLIRVAGEVLVNPEKRKQYDLEQKVLRSADFESQKNSFAEFMKLQESEITEEKKKMAQIDFEKEVMVKNKKIGFDPSAVAEKLTKSEIEKRFNDLEAQRKMQEIETTKANPFEGRQFSNAEFNRLFEKSKRKEEKKRQKKQEAGELVPYDTGFTAFNDEGNFMSISGDYENLFAEEGNFASGIYSKNDEFSGNSESGSEGSFEPDVSYYEGHNKNKITKEEIDRKMKEREEEDEIYKAMKIEDFKGVFDDQFGISKDFGTLIGKNSEFQITFDDEEDKRYAKAYNRMLKYDKKNKH</sequence>
<organism evidence="4">
    <name type="scientific">viral metagenome</name>
    <dbReference type="NCBI Taxonomy" id="1070528"/>
    <lineage>
        <taxon>unclassified sequences</taxon>
        <taxon>metagenomes</taxon>
        <taxon>organismal metagenomes</taxon>
    </lineage>
</organism>
<protein>
    <recommendedName>
        <fullName evidence="3">J domain-containing protein</fullName>
    </recommendedName>
</protein>
<evidence type="ECO:0000256" key="1">
    <source>
        <dbReference type="SAM" id="Coils"/>
    </source>
</evidence>
<feature type="region of interest" description="Disordered" evidence="2">
    <location>
        <begin position="1"/>
        <end position="42"/>
    </location>
</feature>
<dbReference type="GO" id="GO:0051082">
    <property type="term" value="F:unfolded protein binding"/>
    <property type="evidence" value="ECO:0007669"/>
    <property type="project" value="TreeGrafter"/>
</dbReference>
<dbReference type="CDD" id="cd06257">
    <property type="entry name" value="DnaJ"/>
    <property type="match status" value="1"/>
</dbReference>
<dbReference type="AlphaFoldDB" id="A0A6C0EAI9"/>
<evidence type="ECO:0000256" key="2">
    <source>
        <dbReference type="SAM" id="MobiDB-lite"/>
    </source>
</evidence>
<feature type="compositionally biased region" description="Basic and acidic residues" evidence="2">
    <location>
        <begin position="17"/>
        <end position="42"/>
    </location>
</feature>
<dbReference type="PRINTS" id="PR00625">
    <property type="entry name" value="JDOMAIN"/>
</dbReference>
<dbReference type="GO" id="GO:0005737">
    <property type="term" value="C:cytoplasm"/>
    <property type="evidence" value="ECO:0007669"/>
    <property type="project" value="TreeGrafter"/>
</dbReference>
<dbReference type="PANTHER" id="PTHR43096">
    <property type="entry name" value="DNAJ HOMOLOG 1, MITOCHONDRIAL-RELATED"/>
    <property type="match status" value="1"/>
</dbReference>
<feature type="compositionally biased region" description="Low complexity" evidence="2">
    <location>
        <begin position="288"/>
        <end position="301"/>
    </location>
</feature>
<dbReference type="SUPFAM" id="SSF46565">
    <property type="entry name" value="Chaperone J-domain"/>
    <property type="match status" value="1"/>
</dbReference>
<dbReference type="GO" id="GO:0042026">
    <property type="term" value="P:protein refolding"/>
    <property type="evidence" value="ECO:0007669"/>
    <property type="project" value="TreeGrafter"/>
</dbReference>
<dbReference type="EMBL" id="MN739773">
    <property type="protein sequence ID" value="QHT25631.1"/>
    <property type="molecule type" value="Genomic_DNA"/>
</dbReference>
<feature type="domain" description="J" evidence="3">
    <location>
        <begin position="51"/>
        <end position="121"/>
    </location>
</feature>
<evidence type="ECO:0000313" key="4">
    <source>
        <dbReference type="EMBL" id="QHT25631.1"/>
    </source>
</evidence>
<dbReference type="Pfam" id="PF00226">
    <property type="entry name" value="DnaJ"/>
    <property type="match status" value="1"/>
</dbReference>
<proteinExistence type="predicted"/>
<dbReference type="PROSITE" id="PS50076">
    <property type="entry name" value="DNAJ_2"/>
    <property type="match status" value="1"/>
</dbReference>
<accession>A0A6C0EAI9</accession>
<keyword evidence="1" id="KW-0175">Coiled coil</keyword>
<evidence type="ECO:0000259" key="3">
    <source>
        <dbReference type="PROSITE" id="PS50076"/>
    </source>
</evidence>
<dbReference type="PANTHER" id="PTHR43096:SF10">
    <property type="entry name" value="CHAPERONE PROTEIN DNAJ A6, CHLOROPLASTIC"/>
    <property type="match status" value="1"/>
</dbReference>